<feature type="compositionally biased region" description="Polar residues" evidence="1">
    <location>
        <begin position="572"/>
        <end position="583"/>
    </location>
</feature>
<feature type="compositionally biased region" description="Acidic residues" evidence="1">
    <location>
        <begin position="771"/>
        <end position="780"/>
    </location>
</feature>
<dbReference type="RefSeq" id="XP_002556307.1">
    <property type="nucleotide sequence ID" value="XM_002556261.1"/>
</dbReference>
<evidence type="ECO:0000313" key="3">
    <source>
        <dbReference type="EMBL" id="CAR30445.1"/>
    </source>
</evidence>
<feature type="compositionally biased region" description="Polar residues" evidence="1">
    <location>
        <begin position="989"/>
        <end position="999"/>
    </location>
</feature>
<dbReference type="InParanoid" id="C5E334"/>
<feature type="compositionally biased region" description="Polar residues" evidence="1">
    <location>
        <begin position="1157"/>
        <end position="1169"/>
    </location>
</feature>
<feature type="compositionally biased region" description="Polar residues" evidence="1">
    <location>
        <begin position="783"/>
        <end position="795"/>
    </location>
</feature>
<sequence>MYKLQVVLVPPSPGTGAFPLPMNPPTTENSQVLPSGGGVNGSAILGGGRPDLVSTTSANNLFMSSFVSSHIPQPKLRKLLHFTKPTNTLFTLAQEIVERCDKLYPNLAQPVEVLTLQDSNECDLDPDYLVKDVFIVDNVVRAVLRNDIEIAEEDPQSLYSVKRRRLNSSAPSSGGQSNVLHIAKKRPHMLRNSAAMRVSTPLANQIYPPAGGRQVNSDYEDEDVGDRSVLPPPQPQSQPIRISSGVDSAKKINFNEDTVSRSEAVDPDKSRQQRLPSGTPMRSINNKNAMTPERSNAQGQSAAAELTSKVSATPLATNNRITSGMLRIPEPKISEVENELRQGPASPSAELPARPDRIPMKKQQLPQSDDDEQSDPSAEEEPVLAELNNQHFEPGLKNSASRQTSIADNNGSPIKDGNKIGNVNLAELPQVGRRATRKSSLESKVESLIKSATNLSEEAREDMQRRKEDSNNARRKDTFSDEDEAEEGPLQDDPNDTVRVNHLDSANTSFQKSELLSMLKGNKFNIPSDFNKRSLRSNRGFVDNVVQKPDTNPKDVINQRVQRGAARKASELLSSGQSRAQEPSSESDDESSGIETDRSDSGKITVLENEALKKLNIHPLKERVIGEERKEQSKPEKEILERTSVISSVEPQPDREELPGPGVSRGVKRSAAKIPKSSQPATNEPAKAANGKGIKGKSLANKTQKPEPPSAVSSSSSQDSSPASGQTETSSEHPNTIQKSPSREEVSSKLMKAISPAPGDLETKAYQSPEFIEDSDENELTSEKASASEASIPSKDQQKKLPPSILKRKEEAEKRRKEREAVRKARDEEKAKIKAEKEAKKREKEEAIAHKKAEREAKRKLREEEAAKKKTERESRSGAKGPRGASKQTTKPVKESKPADENITSAKAADSGTNEKPVTSNPPEIGSSKSQNHVDDKNTGSLKPQDLAQYFATSDKNKTTAAQKNTPTSSQVAETTDENDTKLEKLKSQFASGKPQSAESKVKAPMEPSTHSQISPETSTSSELPDEDSSSNDNESSGDDSSEDESTLNTKTRRGIVDTPKGAIISIPKRGQKDEFSGVESAPQSTQTALDNKSPEKTPAKVPVTRMMEMSSPAAASKSPSSPKVTKKPESKPSRSLSSLSDLVSRGVPEVKEVSMKSATPLRSSTGKEVSSDDQSEDDSEQSDSDDSESSDGSSDGEGSNFISAKSASKALGRNKKSHSGFASLVKDSKKN</sequence>
<dbReference type="AlphaFoldDB" id="C5E334"/>
<feature type="compositionally biased region" description="Polar residues" evidence="1">
    <location>
        <begin position="725"/>
        <end position="740"/>
    </location>
</feature>
<feature type="compositionally biased region" description="Polar residues" evidence="1">
    <location>
        <begin position="951"/>
        <end position="974"/>
    </location>
</feature>
<name>C5E334_LACTC</name>
<evidence type="ECO:0000313" key="4">
    <source>
        <dbReference type="Proteomes" id="UP000002036"/>
    </source>
</evidence>
<feature type="compositionally biased region" description="Polar residues" evidence="1">
    <location>
        <begin position="398"/>
        <end position="412"/>
    </location>
</feature>
<dbReference type="InterPro" id="IPR018844">
    <property type="entry name" value="Dnt1-like_N"/>
</dbReference>
<keyword evidence="4" id="KW-1185">Reference proteome</keyword>
<dbReference type="PANTHER" id="PTHR28196">
    <property type="entry name" value="NUCLEOLAR PROTEIN NET1-RELATED"/>
    <property type="match status" value="1"/>
</dbReference>
<feature type="compositionally biased region" description="Polar residues" evidence="1">
    <location>
        <begin position="273"/>
        <end position="301"/>
    </location>
</feature>
<evidence type="ECO:0000256" key="1">
    <source>
        <dbReference type="SAM" id="MobiDB-lite"/>
    </source>
</evidence>
<dbReference type="OMA" id="KCEKMYP"/>
<accession>C5E334</accession>
<feature type="compositionally biased region" description="Acidic residues" evidence="1">
    <location>
        <begin position="368"/>
        <end position="383"/>
    </location>
</feature>
<dbReference type="Pfam" id="PF10407">
    <property type="entry name" value="Cytokin_check_N"/>
    <property type="match status" value="1"/>
</dbReference>
<feature type="region of interest" description="Disordered" evidence="1">
    <location>
        <begin position="523"/>
        <end position="1232"/>
    </location>
</feature>
<dbReference type="eggNOG" id="ENOG502QW4V">
    <property type="taxonomic scope" value="Eukaryota"/>
</dbReference>
<dbReference type="Proteomes" id="UP000002036">
    <property type="component" value="Chromosome H"/>
</dbReference>
<reference evidence="3 4" key="1">
    <citation type="journal article" date="2009" name="Genome Res.">
        <title>Comparative genomics of protoploid Saccharomycetaceae.</title>
        <authorList>
            <consortium name="The Genolevures Consortium"/>
            <person name="Souciet J.-L."/>
            <person name="Dujon B."/>
            <person name="Gaillardin C."/>
            <person name="Johnston M."/>
            <person name="Baret P.V."/>
            <person name="Cliften P."/>
            <person name="Sherman D.J."/>
            <person name="Weissenbach J."/>
            <person name="Westhof E."/>
            <person name="Wincker P."/>
            <person name="Jubin C."/>
            <person name="Poulain J."/>
            <person name="Barbe V."/>
            <person name="Segurens B."/>
            <person name="Artiguenave F."/>
            <person name="Anthouard V."/>
            <person name="Vacherie B."/>
            <person name="Val M.-E."/>
            <person name="Fulton R.S."/>
            <person name="Minx P."/>
            <person name="Wilson R."/>
            <person name="Durrens P."/>
            <person name="Jean G."/>
            <person name="Marck C."/>
            <person name="Martin T."/>
            <person name="Nikolski M."/>
            <person name="Rolland T."/>
            <person name="Seret M.-L."/>
            <person name="Casaregola S."/>
            <person name="Despons L."/>
            <person name="Fairhead C."/>
            <person name="Fischer G."/>
            <person name="Lafontaine I."/>
            <person name="Leh V."/>
            <person name="Lemaire M."/>
            <person name="de Montigny J."/>
            <person name="Neuveglise C."/>
            <person name="Thierry A."/>
            <person name="Blanc-Lenfle I."/>
            <person name="Bleykasten C."/>
            <person name="Diffels J."/>
            <person name="Fritsch E."/>
            <person name="Frangeul L."/>
            <person name="Goeffon A."/>
            <person name="Jauniaux N."/>
            <person name="Kachouri-Lafond R."/>
            <person name="Payen C."/>
            <person name="Potier S."/>
            <person name="Pribylova L."/>
            <person name="Ozanne C."/>
            <person name="Richard G.-F."/>
            <person name="Sacerdot C."/>
            <person name="Straub M.-L."/>
            <person name="Talla E."/>
        </authorList>
    </citation>
    <scope>NUCLEOTIDE SEQUENCE [LARGE SCALE GENOMIC DNA]</scope>
    <source>
        <strain evidence="4">ATCC 56472 / CBS 6340 / NRRL Y-8284</strain>
    </source>
</reference>
<feature type="region of interest" description="Disordered" evidence="1">
    <location>
        <begin position="204"/>
        <end position="511"/>
    </location>
</feature>
<feature type="domain" description="Nucleolar protein Dnt1-like N-terminal" evidence="2">
    <location>
        <begin position="77"/>
        <end position="147"/>
    </location>
</feature>
<dbReference type="PANTHER" id="PTHR28196:SF1">
    <property type="entry name" value="NUCLEOLAR PROTEIN NET1-RELATED"/>
    <property type="match status" value="1"/>
</dbReference>
<feature type="compositionally biased region" description="Polar residues" evidence="1">
    <location>
        <begin position="911"/>
        <end position="931"/>
    </location>
</feature>
<proteinExistence type="predicted"/>
<dbReference type="KEGG" id="lth:KLTH0H09944g"/>
<feature type="compositionally biased region" description="Low complexity" evidence="1">
    <location>
        <begin position="1111"/>
        <end position="1124"/>
    </location>
</feature>
<feature type="compositionally biased region" description="Basic and acidic residues" evidence="1">
    <location>
        <begin position="329"/>
        <end position="340"/>
    </location>
</feature>
<protein>
    <submittedName>
        <fullName evidence="3">KLTH0H09944p</fullName>
    </submittedName>
</protein>
<feature type="compositionally biased region" description="Basic and acidic residues" evidence="1">
    <location>
        <begin position="619"/>
        <end position="641"/>
    </location>
</feature>
<dbReference type="HOGENOM" id="CLU_004459_0_0_1"/>
<dbReference type="InterPro" id="IPR043185">
    <property type="entry name" value="Net1/Tof2"/>
</dbReference>
<feature type="compositionally biased region" description="Acidic residues" evidence="1">
    <location>
        <begin position="480"/>
        <end position="495"/>
    </location>
</feature>
<feature type="compositionally biased region" description="Low complexity" evidence="1">
    <location>
        <begin position="710"/>
        <end position="724"/>
    </location>
</feature>
<evidence type="ECO:0000259" key="2">
    <source>
        <dbReference type="Pfam" id="PF10407"/>
    </source>
</evidence>
<feature type="compositionally biased region" description="Polar residues" evidence="1">
    <location>
        <begin position="1082"/>
        <end position="1091"/>
    </location>
</feature>
<feature type="compositionally biased region" description="Low complexity" evidence="1">
    <location>
        <begin position="1191"/>
        <end position="1200"/>
    </location>
</feature>
<dbReference type="FunCoup" id="C5E334">
    <property type="interactions" value="803"/>
</dbReference>
<feature type="compositionally biased region" description="Acidic residues" evidence="1">
    <location>
        <begin position="1024"/>
        <end position="1046"/>
    </location>
</feature>
<dbReference type="GO" id="GO:0000183">
    <property type="term" value="P:rDNA heterochromatin formation"/>
    <property type="evidence" value="ECO:0007669"/>
    <property type="project" value="InterPro"/>
</dbReference>
<dbReference type="STRING" id="559295.C5E334"/>
<feature type="compositionally biased region" description="Basic and acidic residues" evidence="1">
    <location>
        <begin position="807"/>
        <end position="877"/>
    </location>
</feature>
<feature type="compositionally biased region" description="Acidic residues" evidence="1">
    <location>
        <begin position="1172"/>
        <end position="1190"/>
    </location>
</feature>
<dbReference type="GeneID" id="8294633"/>
<dbReference type="EMBL" id="CU928180">
    <property type="protein sequence ID" value="CAR30445.1"/>
    <property type="molecule type" value="Genomic_DNA"/>
</dbReference>
<organism evidence="3 4">
    <name type="scientific">Lachancea thermotolerans (strain ATCC 56472 / CBS 6340 / NRRL Y-8284)</name>
    <name type="common">Yeast</name>
    <name type="synonym">Kluyveromyces thermotolerans</name>
    <dbReference type="NCBI Taxonomy" id="559295"/>
    <lineage>
        <taxon>Eukaryota</taxon>
        <taxon>Fungi</taxon>
        <taxon>Dikarya</taxon>
        <taxon>Ascomycota</taxon>
        <taxon>Saccharomycotina</taxon>
        <taxon>Saccharomycetes</taxon>
        <taxon>Saccharomycetales</taxon>
        <taxon>Saccharomycetaceae</taxon>
        <taxon>Lachancea</taxon>
    </lineage>
</organism>
<feature type="compositionally biased region" description="Low complexity" evidence="1">
    <location>
        <begin position="1134"/>
        <end position="1145"/>
    </location>
</feature>
<gene>
    <name evidence="3" type="ordered locus">KLTH0H09944g</name>
</gene>
<feature type="compositionally biased region" description="Polar residues" evidence="1">
    <location>
        <begin position="308"/>
        <end position="322"/>
    </location>
</feature>
<feature type="compositionally biased region" description="Basic and acidic residues" evidence="1">
    <location>
        <begin position="248"/>
        <end position="271"/>
    </location>
</feature>
<feature type="compositionally biased region" description="Basic and acidic residues" evidence="1">
    <location>
        <begin position="457"/>
        <end position="479"/>
    </location>
</feature>
<dbReference type="OrthoDB" id="6365676at2759"/>